<feature type="domain" description="Metallo-beta-lactamase" evidence="1">
    <location>
        <begin position="24"/>
        <end position="230"/>
    </location>
</feature>
<protein>
    <recommendedName>
        <fullName evidence="1">Metallo-beta-lactamase domain-containing protein</fullName>
    </recommendedName>
</protein>
<dbReference type="InterPro" id="IPR050114">
    <property type="entry name" value="UPF0173_UPF0282_UlaG_hydrolase"/>
</dbReference>
<dbReference type="Pfam" id="PF13483">
    <property type="entry name" value="Lactamase_B_3"/>
    <property type="match status" value="1"/>
</dbReference>
<gene>
    <name evidence="2" type="ORF">ENW83_03335</name>
</gene>
<comment type="caution">
    <text evidence="2">The sequence shown here is derived from an EMBL/GenBank/DDBJ whole genome shotgun (WGS) entry which is preliminary data.</text>
</comment>
<dbReference type="EMBL" id="DTLS01000091">
    <property type="protein sequence ID" value="HGZ60223.1"/>
    <property type="molecule type" value="Genomic_DNA"/>
</dbReference>
<dbReference type="InterPro" id="IPR036866">
    <property type="entry name" value="RibonucZ/Hydroxyglut_hydro"/>
</dbReference>
<dbReference type="PANTHER" id="PTHR43546">
    <property type="entry name" value="UPF0173 METAL-DEPENDENT HYDROLASE MJ1163-RELATED"/>
    <property type="match status" value="1"/>
</dbReference>
<dbReference type="InterPro" id="IPR001279">
    <property type="entry name" value="Metallo-B-lactamas"/>
</dbReference>
<name>A0A7J3SLJ6_9CREN</name>
<dbReference type="SMART" id="SM00849">
    <property type="entry name" value="Lactamase_B"/>
    <property type="match status" value="1"/>
</dbReference>
<dbReference type="SUPFAM" id="SSF56281">
    <property type="entry name" value="Metallo-hydrolase/oxidoreductase"/>
    <property type="match status" value="1"/>
</dbReference>
<sequence length="278" mass="32080">MTSFIEKIRKLELKNGELAIFWLGQNSFVLKTFEGTIFAIDPFLSRPLTLLNLRFSYIHPKPPIRPEDFRVHYIFCTHDHLDHTDPVALPIIAKHSHETIFFGPQESCRHLIELGVEKDRVKVLEAGIPYNVRDLKITAYHSVPPEYLNETTPPTTHFGYIFEVEGVKVYNMGDTCQSILRIPEKILEPIARESPDIAMLPIIGDTPERRPEDAYLFAKIIKPKIVIPCHYGCIKEIYTEQGVIPRNIDPEKFVQLFKNTPNIKPVVIPYKGAYVYKR</sequence>
<proteinExistence type="predicted"/>
<dbReference type="Gene3D" id="3.60.15.10">
    <property type="entry name" value="Ribonuclease Z/Hydroxyacylglutathione hydrolase-like"/>
    <property type="match status" value="1"/>
</dbReference>
<accession>A0A7J3SLJ6</accession>
<organism evidence="2">
    <name type="scientific">Fervidicoccus fontis</name>
    <dbReference type="NCBI Taxonomy" id="683846"/>
    <lineage>
        <taxon>Archaea</taxon>
        <taxon>Thermoproteota</taxon>
        <taxon>Thermoprotei</taxon>
        <taxon>Fervidicoccales</taxon>
        <taxon>Fervidicoccaceae</taxon>
        <taxon>Fervidicoccus</taxon>
    </lineage>
</organism>
<dbReference type="PANTHER" id="PTHR43546:SF3">
    <property type="entry name" value="UPF0173 METAL-DEPENDENT HYDROLASE MJ1163"/>
    <property type="match status" value="1"/>
</dbReference>
<reference evidence="2" key="1">
    <citation type="journal article" date="2020" name="mSystems">
        <title>Genome- and Community-Level Interaction Insights into Carbon Utilization and Element Cycling Functions of Hydrothermarchaeota in Hydrothermal Sediment.</title>
        <authorList>
            <person name="Zhou Z."/>
            <person name="Liu Y."/>
            <person name="Xu W."/>
            <person name="Pan J."/>
            <person name="Luo Z.H."/>
            <person name="Li M."/>
        </authorList>
    </citation>
    <scope>NUCLEOTIDE SEQUENCE [LARGE SCALE GENOMIC DNA]</scope>
    <source>
        <strain evidence="2">SpSt-885</strain>
    </source>
</reference>
<evidence type="ECO:0000259" key="1">
    <source>
        <dbReference type="SMART" id="SM00849"/>
    </source>
</evidence>
<evidence type="ECO:0000313" key="2">
    <source>
        <dbReference type="EMBL" id="HGZ60223.1"/>
    </source>
</evidence>
<dbReference type="AlphaFoldDB" id="A0A7J3SLJ6"/>